<proteinExistence type="predicted"/>
<dbReference type="VEuPathDB" id="FungiDB:AMAG_03902"/>
<feature type="compositionally biased region" description="Low complexity" evidence="1">
    <location>
        <begin position="34"/>
        <end position="68"/>
    </location>
</feature>
<organism evidence="2 3">
    <name type="scientific">Allomyces macrogynus (strain ATCC 38327)</name>
    <name type="common">Allomyces javanicus var. macrogynus</name>
    <dbReference type="NCBI Taxonomy" id="578462"/>
    <lineage>
        <taxon>Eukaryota</taxon>
        <taxon>Fungi</taxon>
        <taxon>Fungi incertae sedis</taxon>
        <taxon>Blastocladiomycota</taxon>
        <taxon>Blastocladiomycetes</taxon>
        <taxon>Blastocladiales</taxon>
        <taxon>Blastocladiaceae</taxon>
        <taxon>Allomyces</taxon>
    </lineage>
</organism>
<sequence length="202" mass="20583">MAPGGRLSPPAPTAARTPRKPRPDTLSVQTTLLAVPSPATTAPSSSRSPTNSATGSPPPVSATSVTSTNRTPITPRTPGGLVFGGGNISTPLYTPRSSSSASGTPLTSPSRSTAAPTVDATDSHQALANTVVYGAGTGLIMVEEQITDVSVDECHAQGLPKLLLSRIPLCYFLAHHIDLFAPENLVRATMTATVTSICADVG</sequence>
<evidence type="ECO:0000256" key="1">
    <source>
        <dbReference type="SAM" id="MobiDB-lite"/>
    </source>
</evidence>
<reference evidence="3" key="2">
    <citation type="submission" date="2009-11" db="EMBL/GenBank/DDBJ databases">
        <title>The Genome Sequence of Allomyces macrogynus strain ATCC 38327.</title>
        <authorList>
            <consortium name="The Broad Institute Genome Sequencing Platform"/>
            <person name="Russ C."/>
            <person name="Cuomo C."/>
            <person name="Shea T."/>
            <person name="Young S.K."/>
            <person name="Zeng Q."/>
            <person name="Koehrsen M."/>
            <person name="Haas B."/>
            <person name="Borodovsky M."/>
            <person name="Guigo R."/>
            <person name="Alvarado L."/>
            <person name="Berlin A."/>
            <person name="Borenstein D."/>
            <person name="Chen Z."/>
            <person name="Engels R."/>
            <person name="Freedman E."/>
            <person name="Gellesch M."/>
            <person name="Goldberg J."/>
            <person name="Griggs A."/>
            <person name="Gujja S."/>
            <person name="Heiman D."/>
            <person name="Hepburn T."/>
            <person name="Howarth C."/>
            <person name="Jen D."/>
            <person name="Larson L."/>
            <person name="Lewis B."/>
            <person name="Mehta T."/>
            <person name="Park D."/>
            <person name="Pearson M."/>
            <person name="Roberts A."/>
            <person name="Saif S."/>
            <person name="Shenoy N."/>
            <person name="Sisk P."/>
            <person name="Stolte C."/>
            <person name="Sykes S."/>
            <person name="Walk T."/>
            <person name="White J."/>
            <person name="Yandava C."/>
            <person name="Burger G."/>
            <person name="Gray M.W."/>
            <person name="Holland P.W.H."/>
            <person name="King N."/>
            <person name="Lang F.B.F."/>
            <person name="Roger A.J."/>
            <person name="Ruiz-Trillo I."/>
            <person name="Lander E."/>
            <person name="Nusbaum C."/>
        </authorList>
    </citation>
    <scope>NUCLEOTIDE SEQUENCE [LARGE SCALE GENOMIC DNA]</scope>
    <source>
        <strain evidence="3">ATCC 38327</strain>
    </source>
</reference>
<gene>
    <name evidence="2" type="ORF">AMAG_03902</name>
</gene>
<evidence type="ECO:0000313" key="3">
    <source>
        <dbReference type="Proteomes" id="UP000054350"/>
    </source>
</evidence>
<evidence type="ECO:0000313" key="2">
    <source>
        <dbReference type="EMBL" id="KNE59650.1"/>
    </source>
</evidence>
<name>A0A0L0SB82_ALLM3</name>
<keyword evidence="3" id="KW-1185">Reference proteome</keyword>
<protein>
    <submittedName>
        <fullName evidence="2">Uncharacterized protein</fullName>
    </submittedName>
</protein>
<dbReference type="Proteomes" id="UP000054350">
    <property type="component" value="Unassembled WGS sequence"/>
</dbReference>
<dbReference type="AlphaFoldDB" id="A0A0L0SB82"/>
<accession>A0A0L0SB82</accession>
<reference evidence="2 3" key="1">
    <citation type="submission" date="2009-11" db="EMBL/GenBank/DDBJ databases">
        <title>Annotation of Allomyces macrogynus ATCC 38327.</title>
        <authorList>
            <consortium name="The Broad Institute Genome Sequencing Platform"/>
            <person name="Russ C."/>
            <person name="Cuomo C."/>
            <person name="Burger G."/>
            <person name="Gray M.W."/>
            <person name="Holland P.W.H."/>
            <person name="King N."/>
            <person name="Lang F.B.F."/>
            <person name="Roger A.J."/>
            <person name="Ruiz-Trillo I."/>
            <person name="Young S.K."/>
            <person name="Zeng Q."/>
            <person name="Gargeya S."/>
            <person name="Fitzgerald M."/>
            <person name="Haas B."/>
            <person name="Abouelleil A."/>
            <person name="Alvarado L."/>
            <person name="Arachchi H.M."/>
            <person name="Berlin A."/>
            <person name="Chapman S.B."/>
            <person name="Gearin G."/>
            <person name="Goldberg J."/>
            <person name="Griggs A."/>
            <person name="Gujja S."/>
            <person name="Hansen M."/>
            <person name="Heiman D."/>
            <person name="Howarth C."/>
            <person name="Larimer J."/>
            <person name="Lui A."/>
            <person name="MacDonald P.J.P."/>
            <person name="McCowen C."/>
            <person name="Montmayeur A."/>
            <person name="Murphy C."/>
            <person name="Neiman D."/>
            <person name="Pearson M."/>
            <person name="Priest M."/>
            <person name="Roberts A."/>
            <person name="Saif S."/>
            <person name="Shea T."/>
            <person name="Sisk P."/>
            <person name="Stolte C."/>
            <person name="Sykes S."/>
            <person name="Wortman J."/>
            <person name="Nusbaum C."/>
            <person name="Birren B."/>
        </authorList>
    </citation>
    <scope>NUCLEOTIDE SEQUENCE [LARGE SCALE GENOMIC DNA]</scope>
    <source>
        <strain evidence="2 3">ATCC 38327</strain>
    </source>
</reference>
<feature type="compositionally biased region" description="Low complexity" evidence="1">
    <location>
        <begin position="94"/>
        <end position="110"/>
    </location>
</feature>
<feature type="region of interest" description="Disordered" evidence="1">
    <location>
        <begin position="1"/>
        <end position="120"/>
    </location>
</feature>
<dbReference type="OrthoDB" id="196547at2759"/>
<dbReference type="EMBL" id="GG745334">
    <property type="protein sequence ID" value="KNE59650.1"/>
    <property type="molecule type" value="Genomic_DNA"/>
</dbReference>